<dbReference type="PANTHER" id="PTHR20929:SF11">
    <property type="entry name" value="DYNEIN AXONEMAL INTERMEDIATE CHAIN 7"/>
    <property type="match status" value="1"/>
</dbReference>
<organism evidence="4">
    <name type="scientific">Bactrocera dorsalis</name>
    <name type="common">Oriental fruit fly</name>
    <name type="synonym">Dacus dorsalis</name>
    <dbReference type="NCBI Taxonomy" id="27457"/>
    <lineage>
        <taxon>Eukaryota</taxon>
        <taxon>Metazoa</taxon>
        <taxon>Ecdysozoa</taxon>
        <taxon>Arthropoda</taxon>
        <taxon>Hexapoda</taxon>
        <taxon>Insecta</taxon>
        <taxon>Pterygota</taxon>
        <taxon>Neoptera</taxon>
        <taxon>Endopterygota</taxon>
        <taxon>Diptera</taxon>
        <taxon>Brachycera</taxon>
        <taxon>Muscomorpha</taxon>
        <taxon>Tephritoidea</taxon>
        <taxon>Tephritidae</taxon>
        <taxon>Bactrocera</taxon>
        <taxon>Bactrocera</taxon>
    </lineage>
</organism>
<feature type="region of interest" description="Disordered" evidence="2">
    <location>
        <begin position="355"/>
        <end position="375"/>
    </location>
</feature>
<dbReference type="EMBL" id="GAKP01018124">
    <property type="protein sequence ID" value="JAC40828.1"/>
    <property type="molecule type" value="Transcribed_RNA"/>
</dbReference>
<reference evidence="4" key="1">
    <citation type="journal article" date="2014" name="BMC Genomics">
        <title>Characterizing the developmental transcriptome of the oriental fruit fly, Bactrocera dorsalis (Diptera: Tephritidae) through comparative genomic analysis with Drosophila melanogaster utilizing modENCODE datasets.</title>
        <authorList>
            <person name="Geib S.M."/>
            <person name="Calla B."/>
            <person name="Hall B."/>
            <person name="Hou S."/>
            <person name="Manoukis N.C."/>
        </authorList>
    </citation>
    <scope>NUCLEOTIDE SEQUENCE</scope>
    <source>
        <strain evidence="4">Punador</strain>
    </source>
</reference>
<dbReference type="GO" id="GO:0008017">
    <property type="term" value="F:microtubule binding"/>
    <property type="evidence" value="ECO:0007669"/>
    <property type="project" value="TreeGrafter"/>
</dbReference>
<dbReference type="OrthoDB" id="7737418at2759"/>
<protein>
    <recommendedName>
        <fullName evidence="3">IC97/Casc1 N-terminal domain-containing protein</fullName>
    </recommendedName>
</protein>
<evidence type="ECO:0000256" key="2">
    <source>
        <dbReference type="SAM" id="MobiDB-lite"/>
    </source>
</evidence>
<dbReference type="AlphaFoldDB" id="A0A034VH07"/>
<accession>A0A034VH07</accession>
<evidence type="ECO:0000313" key="4">
    <source>
        <dbReference type="EMBL" id="JAC40828.1"/>
    </source>
</evidence>
<evidence type="ECO:0000259" key="3">
    <source>
        <dbReference type="Pfam" id="PF15927"/>
    </source>
</evidence>
<dbReference type="Pfam" id="PF15927">
    <property type="entry name" value="Casc1_N"/>
    <property type="match status" value="1"/>
</dbReference>
<sequence>MAKRKSKRKSAGKGNKAAKIEKEYTILTMEEQQTRDAKYAMRLADLRTCLSFIDEAFLKVEELKRGEDVIEKWKKYLLCDGLPKPYIPPAVRLFFEKLQHFDRLNTEKTIDWLLSVDERSVLSQDIYSKDMTRRALVKEMRPNFGDEYKTNIDLLLKVVKSIEYYGDDDTKTAKAPLRILRDILKQKRAAYEEIEHYFDHYAYRILSSEDSYMDSVNATTAEYFYKCENFGIHIWTLKNVPILFQFLDVPCVEANLHKLQVKIILPYSILKENLTIRAIHFLFDPFSENAKSFKQDIKDVVEDLTAGIPDLHECLVHEHFLQVDLQNQVRTKLMERRADYESKVHALNEQLESLKKAKSADDDKKKGTKTDKTAKGTACNHRKYISGCLG</sequence>
<dbReference type="InterPro" id="IPR031826">
    <property type="entry name" value="IC97/Casc1_N"/>
</dbReference>
<feature type="domain" description="IC97/Casc1 N-terminal" evidence="3">
    <location>
        <begin position="15"/>
        <end position="236"/>
    </location>
</feature>
<name>A0A034VH07_BACDO</name>
<feature type="compositionally biased region" description="Basic and acidic residues" evidence="2">
    <location>
        <begin position="355"/>
        <end position="374"/>
    </location>
</feature>
<comment type="similarity">
    <text evidence="1">Belongs to the DNAI7 family.</text>
</comment>
<dbReference type="PANTHER" id="PTHR20929">
    <property type="entry name" value="LUNG ADENOMA SUSCEPTIBILITY 1-RELATED"/>
    <property type="match status" value="1"/>
</dbReference>
<proteinExistence type="inferred from homology"/>
<dbReference type="InterPro" id="IPR023247">
    <property type="entry name" value="IC97/Dnai7-like"/>
</dbReference>
<evidence type="ECO:0000256" key="1">
    <source>
        <dbReference type="ARBA" id="ARBA00024332"/>
    </source>
</evidence>
<dbReference type="GO" id="GO:0048487">
    <property type="term" value="F:beta-tubulin binding"/>
    <property type="evidence" value="ECO:0007669"/>
    <property type="project" value="TreeGrafter"/>
</dbReference>